<reference evidence="2 3" key="1">
    <citation type="submission" date="2016-11" db="EMBL/GenBank/DDBJ databases">
        <title>The macronuclear genome of Stentor coeruleus: a giant cell with tiny introns.</title>
        <authorList>
            <person name="Slabodnick M."/>
            <person name="Ruby J.G."/>
            <person name="Reiff S.B."/>
            <person name="Swart E.C."/>
            <person name="Gosai S."/>
            <person name="Prabakaran S."/>
            <person name="Witkowska E."/>
            <person name="Larue G.E."/>
            <person name="Fisher S."/>
            <person name="Freeman R.M."/>
            <person name="Gunawardena J."/>
            <person name="Chu W."/>
            <person name="Stover N.A."/>
            <person name="Gregory B.D."/>
            <person name="Nowacki M."/>
            <person name="Derisi J."/>
            <person name="Roy S.W."/>
            <person name="Marshall W.F."/>
            <person name="Sood P."/>
        </authorList>
    </citation>
    <scope>NUCLEOTIDE SEQUENCE [LARGE SCALE GENOMIC DNA]</scope>
    <source>
        <strain evidence="2">WM001</strain>
    </source>
</reference>
<comment type="caution">
    <text evidence="2">The sequence shown here is derived from an EMBL/GenBank/DDBJ whole genome shotgun (WGS) entry which is preliminary data.</text>
</comment>
<proteinExistence type="predicted"/>
<name>A0A1R2BD03_9CILI</name>
<organism evidence="2 3">
    <name type="scientific">Stentor coeruleus</name>
    <dbReference type="NCBI Taxonomy" id="5963"/>
    <lineage>
        <taxon>Eukaryota</taxon>
        <taxon>Sar</taxon>
        <taxon>Alveolata</taxon>
        <taxon>Ciliophora</taxon>
        <taxon>Postciliodesmatophora</taxon>
        <taxon>Heterotrichea</taxon>
        <taxon>Heterotrichida</taxon>
        <taxon>Stentoridae</taxon>
        <taxon>Stentor</taxon>
    </lineage>
</organism>
<feature type="compositionally biased region" description="Polar residues" evidence="1">
    <location>
        <begin position="42"/>
        <end position="69"/>
    </location>
</feature>
<dbReference type="Proteomes" id="UP000187209">
    <property type="component" value="Unassembled WGS sequence"/>
</dbReference>
<evidence type="ECO:0000256" key="1">
    <source>
        <dbReference type="SAM" id="MobiDB-lite"/>
    </source>
</evidence>
<sequence length="246" mass="27819">MESNSNASPSLKRKSKPIDEGMIDSVRIKQPSDDEEFFTASEGLTDNENYNTDCTIKDSSNPSQKSIKNSFPIEIPLITSEVLTKTSSPKKSKDSETRTEKISEDQESLVNPSFFHSSSYLKFENLKSSKKNSEYETIKTDVLSQTLENELTVKPQDQNLKTEELKDEIKVETKTEAKIETKTEAKIETKTEAKIETKTEAKIETENPTLEVLKDNTEKSTIEEPKTNNKQENELNQVINPNSQAN</sequence>
<feature type="region of interest" description="Disordered" evidence="1">
    <location>
        <begin position="198"/>
        <end position="246"/>
    </location>
</feature>
<feature type="compositionally biased region" description="Basic and acidic residues" evidence="1">
    <location>
        <begin position="212"/>
        <end position="233"/>
    </location>
</feature>
<dbReference type="AlphaFoldDB" id="A0A1R2BD03"/>
<feature type="compositionally biased region" description="Polar residues" evidence="1">
    <location>
        <begin position="234"/>
        <end position="246"/>
    </location>
</feature>
<dbReference type="EMBL" id="MPUH01000742">
    <property type="protein sequence ID" value="OMJ74580.1"/>
    <property type="molecule type" value="Genomic_DNA"/>
</dbReference>
<gene>
    <name evidence="2" type="ORF">SteCoe_26479</name>
</gene>
<protein>
    <submittedName>
        <fullName evidence="2">Uncharacterized protein</fullName>
    </submittedName>
</protein>
<evidence type="ECO:0000313" key="2">
    <source>
        <dbReference type="EMBL" id="OMJ74580.1"/>
    </source>
</evidence>
<feature type="region of interest" description="Disordered" evidence="1">
    <location>
        <begin position="1"/>
        <end position="108"/>
    </location>
</feature>
<keyword evidence="3" id="KW-1185">Reference proteome</keyword>
<evidence type="ECO:0000313" key="3">
    <source>
        <dbReference type="Proteomes" id="UP000187209"/>
    </source>
</evidence>
<accession>A0A1R2BD03</accession>
<feature type="compositionally biased region" description="Basic and acidic residues" evidence="1">
    <location>
        <begin position="91"/>
        <end position="104"/>
    </location>
</feature>